<organism evidence="2 3">
    <name type="scientific">Metarhizium guizhouense (strain ARSEF 977)</name>
    <dbReference type="NCBI Taxonomy" id="1276136"/>
    <lineage>
        <taxon>Eukaryota</taxon>
        <taxon>Fungi</taxon>
        <taxon>Dikarya</taxon>
        <taxon>Ascomycota</taxon>
        <taxon>Pezizomycotina</taxon>
        <taxon>Sordariomycetes</taxon>
        <taxon>Hypocreomycetidae</taxon>
        <taxon>Hypocreales</taxon>
        <taxon>Clavicipitaceae</taxon>
        <taxon>Metarhizium</taxon>
    </lineage>
</organism>
<dbReference type="HOGENOM" id="CLU_2513103_0_0_1"/>
<comment type="caution">
    <text evidence="2">The sequence shown here is derived from an EMBL/GenBank/DDBJ whole genome shotgun (WGS) entry which is preliminary data.</text>
</comment>
<reference evidence="2 3" key="1">
    <citation type="journal article" date="2014" name="Proc. Natl. Acad. Sci. U.S.A.">
        <title>Trajectory and genomic determinants of fungal-pathogen speciation and host adaptation.</title>
        <authorList>
            <person name="Hu X."/>
            <person name="Xiao G."/>
            <person name="Zheng P."/>
            <person name="Shang Y."/>
            <person name="Su Y."/>
            <person name="Zhang X."/>
            <person name="Liu X."/>
            <person name="Zhan S."/>
            <person name="St Leger R.J."/>
            <person name="Wang C."/>
        </authorList>
    </citation>
    <scope>NUCLEOTIDE SEQUENCE [LARGE SCALE GENOMIC DNA]</scope>
    <source>
        <strain evidence="2 3">ARSEF 977</strain>
    </source>
</reference>
<accession>A0A0B4GFY5</accession>
<feature type="compositionally biased region" description="Basic and acidic residues" evidence="1">
    <location>
        <begin position="55"/>
        <end position="72"/>
    </location>
</feature>
<feature type="region of interest" description="Disordered" evidence="1">
    <location>
        <begin position="38"/>
        <end position="85"/>
    </location>
</feature>
<evidence type="ECO:0000256" key="1">
    <source>
        <dbReference type="SAM" id="MobiDB-lite"/>
    </source>
</evidence>
<feature type="compositionally biased region" description="Polar residues" evidence="1">
    <location>
        <begin position="75"/>
        <end position="85"/>
    </location>
</feature>
<proteinExistence type="predicted"/>
<gene>
    <name evidence="2" type="ORF">MGU_06862</name>
</gene>
<evidence type="ECO:0000313" key="3">
    <source>
        <dbReference type="Proteomes" id="UP000031192"/>
    </source>
</evidence>
<keyword evidence="3" id="KW-1185">Reference proteome</keyword>
<dbReference type="AlphaFoldDB" id="A0A0B4GFY5"/>
<dbReference type="Proteomes" id="UP000031192">
    <property type="component" value="Unassembled WGS sequence"/>
</dbReference>
<evidence type="ECO:0000313" key="2">
    <source>
        <dbReference type="EMBL" id="KID85945.1"/>
    </source>
</evidence>
<sequence>METAEEIDEDYIETSQDDFNLAINNGYVKDTAFDSKTLQPSTNDVIQPAVNEGTGIDKSDDHKQEGKDRDGLSKINPNKSSLKRD</sequence>
<protein>
    <submittedName>
        <fullName evidence="2">Uncharacterized protein</fullName>
    </submittedName>
</protein>
<dbReference type="EMBL" id="AZNH01000025">
    <property type="protein sequence ID" value="KID85945.1"/>
    <property type="molecule type" value="Genomic_DNA"/>
</dbReference>
<name>A0A0B4GFY5_METGA</name>